<comment type="similarity">
    <text evidence="1">Belongs to the UPF0284 family.</text>
</comment>
<dbReference type="PANTHER" id="PTHR38811:SF1">
    <property type="entry name" value="UPF0284 PROTEIN SLL1500"/>
    <property type="match status" value="1"/>
</dbReference>
<name>A0A5N5UDA2_9EURY</name>
<sequence>MTRLVLAAGTTDTAAIDGLSAAGMDGDLLVHTPSADAEILEYGKPVRAPVTPVSPAGCPTPAVVTRAVRERLDLPLTVVDAGLAKPTAAGTVTVGATPGRDIREEEPVPTAYGAWEAARQFGRALDEDLLLAETVPGGTTTALGVLTALGETDATGVSSSLASNPLDLKREMVAAGLETSDLDAGSCTGQPRRAVRRMGDPTAAVLGGVAVGALETDTPVTLAGGTQLLAVAALARHADADGRLSLATTSFVDADPNVDLSAAADAFDLDVTVTDPGFDDSHVAFERYLAGEAKEGVGMGGALAVADAAGVPMADVREGVISVYERLLG</sequence>
<dbReference type="Gene3D" id="3.40.50.10210">
    <property type="match status" value="1"/>
</dbReference>
<dbReference type="Proteomes" id="UP000326302">
    <property type="component" value="Unassembled WGS sequence"/>
</dbReference>
<protein>
    <recommendedName>
        <fullName evidence="1">UPF0284 protein DMP03_04985</fullName>
    </recommendedName>
</protein>
<accession>A0A5N5UDA2</accession>
<dbReference type="InterPro" id="IPR003200">
    <property type="entry name" value="Nict_dMeBzImd_PRibTrfase"/>
</dbReference>
<dbReference type="OrthoDB" id="9136at2157"/>
<dbReference type="PANTHER" id="PTHR38811">
    <property type="match status" value="1"/>
</dbReference>
<dbReference type="GO" id="GO:0008939">
    <property type="term" value="F:nicotinate-nucleotide-dimethylbenzimidazole phosphoribosyltransferase activity"/>
    <property type="evidence" value="ECO:0007669"/>
    <property type="project" value="InterPro"/>
</dbReference>
<dbReference type="EMBL" id="QJOW01000002">
    <property type="protein sequence ID" value="KAB7516725.1"/>
    <property type="molecule type" value="Genomic_DNA"/>
</dbReference>
<dbReference type="SUPFAM" id="SSF52733">
    <property type="entry name" value="Nicotinate mononucleotide:5,6-dimethylbenzimidazole phosphoribosyltransferase (CobT)"/>
    <property type="match status" value="1"/>
</dbReference>
<dbReference type="AlphaFoldDB" id="A0A5N5UDA2"/>
<evidence type="ECO:0000313" key="3">
    <source>
        <dbReference type="Proteomes" id="UP000326302"/>
    </source>
</evidence>
<evidence type="ECO:0000256" key="1">
    <source>
        <dbReference type="HAMAP-Rule" id="MF_01086"/>
    </source>
</evidence>
<comment type="caution">
    <text evidence="2">The sequence shown here is derived from an EMBL/GenBank/DDBJ whole genome shotgun (WGS) entry which is preliminary data.</text>
</comment>
<dbReference type="RefSeq" id="WP_152119611.1">
    <property type="nucleotide sequence ID" value="NZ_QJOW01000002.1"/>
</dbReference>
<dbReference type="CDD" id="cd02439">
    <property type="entry name" value="DMB-PRT_CobT"/>
    <property type="match status" value="1"/>
</dbReference>
<dbReference type="InterPro" id="IPR036087">
    <property type="entry name" value="Nict_dMeBzImd_PRibTrfase_sf"/>
</dbReference>
<evidence type="ECO:0000313" key="2">
    <source>
        <dbReference type="EMBL" id="KAB7516725.1"/>
    </source>
</evidence>
<reference evidence="2 3" key="1">
    <citation type="submission" date="2019-10" db="EMBL/GenBank/DDBJ databases">
        <title>Unraveling microbial dark matter from salterns through culturing: the case of the genus Halosegnis.</title>
        <authorList>
            <person name="Duran-Viseras A."/>
            <person name="Andrei A.-S."/>
            <person name="Vera-Gargallo B."/>
            <person name="Ghai R."/>
            <person name="Sanchez-Porro C."/>
            <person name="Ventosa A."/>
        </authorList>
    </citation>
    <scope>NUCLEOTIDE SEQUENCE [LARGE SCALE GENOMIC DNA]</scope>
    <source>
        <strain evidence="2 3">F17-44</strain>
    </source>
</reference>
<organism evidence="2 3">
    <name type="scientific">Halosegnis rubeus</name>
    <dbReference type="NCBI Taxonomy" id="2212850"/>
    <lineage>
        <taxon>Archaea</taxon>
        <taxon>Methanobacteriati</taxon>
        <taxon>Methanobacteriota</taxon>
        <taxon>Stenosarchaea group</taxon>
        <taxon>Halobacteria</taxon>
        <taxon>Halobacteriales</taxon>
        <taxon>Natronomonadaceae</taxon>
        <taxon>Halosegnis</taxon>
    </lineage>
</organism>
<gene>
    <name evidence="2" type="ORF">DMP03_04985</name>
</gene>
<dbReference type="InterPro" id="IPR002805">
    <property type="entry name" value="Nict_dMeBzImd_PRibTrfase_arc"/>
</dbReference>
<dbReference type="NCBIfam" id="NF003371">
    <property type="entry name" value="PRK04447.1-4"/>
    <property type="match status" value="1"/>
</dbReference>
<dbReference type="HAMAP" id="MF_01086">
    <property type="entry name" value="UPF0284"/>
    <property type="match status" value="1"/>
</dbReference>
<proteinExistence type="inferred from homology"/>